<protein>
    <submittedName>
        <fullName evidence="1">Uncharacterized protein</fullName>
    </submittedName>
</protein>
<dbReference type="AlphaFoldDB" id="A0A9P0LRX3"/>
<accession>A0A9P0LRX3</accession>
<name>A0A9P0LRX3_ACAOB</name>
<sequence length="81" mass="9634">MQVRLSGLRNNTARTGGCQAFAPTDYKERHDIAAKIIHQELAYKFKLIECKLQYYKYTPQCVLENDKYKLYWDRTVLRTNT</sequence>
<dbReference type="EMBL" id="CAKOFQ010007581">
    <property type="protein sequence ID" value="CAH2004235.1"/>
    <property type="molecule type" value="Genomic_DNA"/>
</dbReference>
<evidence type="ECO:0000313" key="2">
    <source>
        <dbReference type="Proteomes" id="UP001152888"/>
    </source>
</evidence>
<proteinExistence type="predicted"/>
<reference evidence="1" key="1">
    <citation type="submission" date="2022-03" db="EMBL/GenBank/DDBJ databases">
        <authorList>
            <person name="Sayadi A."/>
        </authorList>
    </citation>
    <scope>NUCLEOTIDE SEQUENCE</scope>
</reference>
<dbReference type="Proteomes" id="UP001152888">
    <property type="component" value="Unassembled WGS sequence"/>
</dbReference>
<organism evidence="1 2">
    <name type="scientific">Acanthoscelides obtectus</name>
    <name type="common">Bean weevil</name>
    <name type="synonym">Bruchus obtectus</name>
    <dbReference type="NCBI Taxonomy" id="200917"/>
    <lineage>
        <taxon>Eukaryota</taxon>
        <taxon>Metazoa</taxon>
        <taxon>Ecdysozoa</taxon>
        <taxon>Arthropoda</taxon>
        <taxon>Hexapoda</taxon>
        <taxon>Insecta</taxon>
        <taxon>Pterygota</taxon>
        <taxon>Neoptera</taxon>
        <taxon>Endopterygota</taxon>
        <taxon>Coleoptera</taxon>
        <taxon>Polyphaga</taxon>
        <taxon>Cucujiformia</taxon>
        <taxon>Chrysomeloidea</taxon>
        <taxon>Chrysomelidae</taxon>
        <taxon>Bruchinae</taxon>
        <taxon>Bruchini</taxon>
        <taxon>Acanthoscelides</taxon>
    </lineage>
</organism>
<dbReference type="OrthoDB" id="5962029at2759"/>
<keyword evidence="2" id="KW-1185">Reference proteome</keyword>
<evidence type="ECO:0000313" key="1">
    <source>
        <dbReference type="EMBL" id="CAH2004235.1"/>
    </source>
</evidence>
<gene>
    <name evidence="1" type="ORF">ACAOBT_LOCUS27884</name>
</gene>
<comment type="caution">
    <text evidence="1">The sequence shown here is derived from an EMBL/GenBank/DDBJ whole genome shotgun (WGS) entry which is preliminary data.</text>
</comment>